<feature type="non-terminal residue" evidence="3">
    <location>
        <position position="178"/>
    </location>
</feature>
<organism evidence="3 4">
    <name type="scientific">Taxus chinensis</name>
    <name type="common">Chinese yew</name>
    <name type="synonym">Taxus wallichiana var. chinensis</name>
    <dbReference type="NCBI Taxonomy" id="29808"/>
    <lineage>
        <taxon>Eukaryota</taxon>
        <taxon>Viridiplantae</taxon>
        <taxon>Streptophyta</taxon>
        <taxon>Embryophyta</taxon>
        <taxon>Tracheophyta</taxon>
        <taxon>Spermatophyta</taxon>
        <taxon>Pinopsida</taxon>
        <taxon>Pinidae</taxon>
        <taxon>Conifers II</taxon>
        <taxon>Cupressales</taxon>
        <taxon>Taxaceae</taxon>
        <taxon>Taxus</taxon>
    </lineage>
</organism>
<protein>
    <recommendedName>
        <fullName evidence="2">Retrotransposon gag domain-containing protein</fullName>
    </recommendedName>
</protein>
<proteinExistence type="predicted"/>
<accession>A0AA38CK55</accession>
<dbReference type="AlphaFoldDB" id="A0AA38CK55"/>
<gene>
    <name evidence="3" type="ORF">KI387_029975</name>
</gene>
<dbReference type="Pfam" id="PF03732">
    <property type="entry name" value="Retrotrans_gag"/>
    <property type="match status" value="1"/>
</dbReference>
<dbReference type="EMBL" id="JAHRHJ020000010">
    <property type="protein sequence ID" value="KAH9298293.1"/>
    <property type="molecule type" value="Genomic_DNA"/>
</dbReference>
<feature type="region of interest" description="Disordered" evidence="1">
    <location>
        <begin position="159"/>
        <end position="178"/>
    </location>
</feature>
<dbReference type="OMA" id="LASEWFY"/>
<evidence type="ECO:0000313" key="3">
    <source>
        <dbReference type="EMBL" id="KAH9298293.1"/>
    </source>
</evidence>
<evidence type="ECO:0000259" key="2">
    <source>
        <dbReference type="Pfam" id="PF03732"/>
    </source>
</evidence>
<evidence type="ECO:0000256" key="1">
    <source>
        <dbReference type="SAM" id="MobiDB-lite"/>
    </source>
</evidence>
<name>A0AA38CK55_TAXCH</name>
<feature type="non-terminal residue" evidence="3">
    <location>
        <position position="1"/>
    </location>
</feature>
<dbReference type="Proteomes" id="UP000824469">
    <property type="component" value="Unassembled WGS sequence"/>
</dbReference>
<dbReference type="PANTHER" id="PTHR33223">
    <property type="entry name" value="CCHC-TYPE DOMAIN-CONTAINING PROTEIN"/>
    <property type="match status" value="1"/>
</dbReference>
<comment type="caution">
    <text evidence="3">The sequence shown here is derived from an EMBL/GenBank/DDBJ whole genome shotgun (WGS) entry which is preliminary data.</text>
</comment>
<dbReference type="InterPro" id="IPR005162">
    <property type="entry name" value="Retrotrans_gag_dom"/>
</dbReference>
<keyword evidence="4" id="KW-1185">Reference proteome</keyword>
<evidence type="ECO:0000313" key="4">
    <source>
        <dbReference type="Proteomes" id="UP000824469"/>
    </source>
</evidence>
<sequence length="178" mass="20622">GKQNPDDHFAAFFISCGVFAMKHEDVLVRLFIEILHDLASEWFYWLSPSPITNWVTMREQFLKRFKPSEDARTLITQLTQLKKEPSDNMRDFIARFQRILYKIPTSSTLSDENQKTFFINTLLPKVGYQLRRERPVNLLEAQNATVEVDDDLIMAGKLKQPSHKGDGAYSITSDPLLQ</sequence>
<feature type="domain" description="Retrotransposon gag" evidence="2">
    <location>
        <begin position="30"/>
        <end position="122"/>
    </location>
</feature>
<dbReference type="PANTHER" id="PTHR33223:SF6">
    <property type="entry name" value="CCHC-TYPE DOMAIN-CONTAINING PROTEIN"/>
    <property type="match status" value="1"/>
</dbReference>
<reference evidence="3 4" key="1">
    <citation type="journal article" date="2021" name="Nat. Plants">
        <title>The Taxus genome provides insights into paclitaxel biosynthesis.</title>
        <authorList>
            <person name="Xiong X."/>
            <person name="Gou J."/>
            <person name="Liao Q."/>
            <person name="Li Y."/>
            <person name="Zhou Q."/>
            <person name="Bi G."/>
            <person name="Li C."/>
            <person name="Du R."/>
            <person name="Wang X."/>
            <person name="Sun T."/>
            <person name="Guo L."/>
            <person name="Liang H."/>
            <person name="Lu P."/>
            <person name="Wu Y."/>
            <person name="Zhang Z."/>
            <person name="Ro D.K."/>
            <person name="Shang Y."/>
            <person name="Huang S."/>
            <person name="Yan J."/>
        </authorList>
    </citation>
    <scope>NUCLEOTIDE SEQUENCE [LARGE SCALE GENOMIC DNA]</scope>
    <source>
        <strain evidence="3">Ta-2019</strain>
    </source>
</reference>